<gene>
    <name evidence="1" type="ORF">FYJ85_02380</name>
</gene>
<dbReference type="RefSeq" id="WP_154416878.1">
    <property type="nucleotide sequence ID" value="NZ_VUNS01000002.1"/>
</dbReference>
<organism evidence="1 2">
    <name type="scientific">Victivallis lenta</name>
    <dbReference type="NCBI Taxonomy" id="2606640"/>
    <lineage>
        <taxon>Bacteria</taxon>
        <taxon>Pseudomonadati</taxon>
        <taxon>Lentisphaerota</taxon>
        <taxon>Lentisphaeria</taxon>
        <taxon>Victivallales</taxon>
        <taxon>Victivallaceae</taxon>
        <taxon>Victivallis</taxon>
    </lineage>
</organism>
<protein>
    <recommendedName>
        <fullName evidence="3">YkgJ family cysteine cluster protein</fullName>
    </recommendedName>
</protein>
<reference evidence="1 2" key="1">
    <citation type="submission" date="2019-08" db="EMBL/GenBank/DDBJ databases">
        <title>In-depth cultivation of the pig gut microbiome towards novel bacterial diversity and tailored functional studies.</title>
        <authorList>
            <person name="Wylensek D."/>
            <person name="Hitch T.C.A."/>
            <person name="Clavel T."/>
        </authorList>
    </citation>
    <scope>NUCLEOTIDE SEQUENCE [LARGE SCALE GENOMIC DNA]</scope>
    <source>
        <strain evidence="1 2">BBE-744-WT-12</strain>
    </source>
</reference>
<evidence type="ECO:0000313" key="1">
    <source>
        <dbReference type="EMBL" id="MST95890.1"/>
    </source>
</evidence>
<proteinExistence type="predicted"/>
<name>A0A844FXA6_9BACT</name>
<dbReference type="Proteomes" id="UP000435649">
    <property type="component" value="Unassembled WGS sequence"/>
</dbReference>
<accession>A0A844FXA6</accession>
<evidence type="ECO:0008006" key="3">
    <source>
        <dbReference type="Google" id="ProtNLM"/>
    </source>
</evidence>
<comment type="caution">
    <text evidence="1">The sequence shown here is derived from an EMBL/GenBank/DDBJ whole genome shotgun (WGS) entry which is preliminary data.</text>
</comment>
<evidence type="ECO:0000313" key="2">
    <source>
        <dbReference type="Proteomes" id="UP000435649"/>
    </source>
</evidence>
<dbReference type="EMBL" id="VUNS01000002">
    <property type="protein sequence ID" value="MST95890.1"/>
    <property type="molecule type" value="Genomic_DNA"/>
</dbReference>
<dbReference type="AlphaFoldDB" id="A0A844FXA6"/>
<keyword evidence="2" id="KW-1185">Reference proteome</keyword>
<sequence>MSRFECDLYPEQRFRCLCCSFGCCDRFEIPVSPEEARAIDALHIPGAPSFDDCFRPGIMNAGLVIAKDAQHHCVFADGRLCAIHKHHGFAAKPLACRIFPLNIQSWADGRISAELRFICPSAGSADGKRTGDMLDEIAIYSRQLAGLGGRNDCIYSHANPAPLAAVRSVHGAFRALLHEEEKPLAFRLYAAARILDFHARPDMAGAVRTAGESFRSDLREFVGKAAKELENELASGRCDALIRAEFRNLICAYLRDDDPFDRSAAKRLRRGWRHFRAYSGFGLMSELNAEAPNCSMRGLPEAAHGLSCEPAALDPFRQFFYGKLDSMHFCGSRIHNFDYETGFAHLLLSVPVAFTLASAYALAAGKDVIGREAMQRTIRLLDLTFGRSPFFRMRVARRWIRHLARPGRYAGLLNTLPSLSS</sequence>